<proteinExistence type="predicted"/>
<dbReference type="EMBL" id="JABBVZ010000026">
    <property type="protein sequence ID" value="NMP22575.1"/>
    <property type="molecule type" value="Genomic_DNA"/>
</dbReference>
<comment type="caution">
    <text evidence="2">The sequence shown here is derived from an EMBL/GenBank/DDBJ whole genome shotgun (WGS) entry which is preliminary data.</text>
</comment>
<dbReference type="AlphaFoldDB" id="A0A7Y0L521"/>
<evidence type="ECO:0000313" key="2">
    <source>
        <dbReference type="EMBL" id="NMP22575.1"/>
    </source>
</evidence>
<dbReference type="InterPro" id="IPR043993">
    <property type="entry name" value="T4SS_pilin"/>
</dbReference>
<gene>
    <name evidence="2" type="ORF">HIJ39_09455</name>
</gene>
<keyword evidence="3" id="KW-1185">Reference proteome</keyword>
<dbReference type="RefSeq" id="WP_169099022.1">
    <property type="nucleotide sequence ID" value="NZ_JABBVZ010000026.1"/>
</dbReference>
<protein>
    <submittedName>
        <fullName evidence="2">Uncharacterized protein</fullName>
    </submittedName>
</protein>
<keyword evidence="1" id="KW-1133">Transmembrane helix</keyword>
<evidence type="ECO:0000313" key="3">
    <source>
        <dbReference type="Proteomes" id="UP000533476"/>
    </source>
</evidence>
<dbReference type="Proteomes" id="UP000533476">
    <property type="component" value="Unassembled WGS sequence"/>
</dbReference>
<feature type="transmembrane region" description="Helical" evidence="1">
    <location>
        <begin position="51"/>
        <end position="72"/>
    </location>
</feature>
<accession>A0A7Y0L521</accession>
<evidence type="ECO:0000256" key="1">
    <source>
        <dbReference type="SAM" id="Phobius"/>
    </source>
</evidence>
<sequence length="77" mass="8202">MPDGAVIQAISRLTGLLADLAGGIFTLVMVYGGIRFMVSHNPRAVQASKELMGRAAMGLGLVLMVDVIRQLIQYVVS</sequence>
<dbReference type="Pfam" id="PF18895">
    <property type="entry name" value="T4SS_pilin"/>
    <property type="match status" value="1"/>
</dbReference>
<reference evidence="2 3" key="1">
    <citation type="submission" date="2020-04" db="EMBL/GenBank/DDBJ databases">
        <authorList>
            <person name="Zhang R."/>
            <person name="Schippers A."/>
        </authorList>
    </citation>
    <scope>NUCLEOTIDE SEQUENCE [LARGE SCALE GENOMIC DNA]</scope>
    <source>
        <strain evidence="2 3">DSM 109850</strain>
    </source>
</reference>
<feature type="transmembrane region" description="Helical" evidence="1">
    <location>
        <begin position="20"/>
        <end position="39"/>
    </location>
</feature>
<keyword evidence="1" id="KW-0472">Membrane</keyword>
<name>A0A7Y0L521_9FIRM</name>
<keyword evidence="1" id="KW-0812">Transmembrane</keyword>
<organism evidence="2 3">
    <name type="scientific">Sulfobacillus harzensis</name>
    <dbReference type="NCBI Taxonomy" id="2729629"/>
    <lineage>
        <taxon>Bacteria</taxon>
        <taxon>Bacillati</taxon>
        <taxon>Bacillota</taxon>
        <taxon>Clostridia</taxon>
        <taxon>Eubacteriales</taxon>
        <taxon>Clostridiales Family XVII. Incertae Sedis</taxon>
        <taxon>Sulfobacillus</taxon>
    </lineage>
</organism>